<dbReference type="Pfam" id="PF18911">
    <property type="entry name" value="PKD_4"/>
    <property type="match status" value="1"/>
</dbReference>
<organism evidence="2 3">
    <name type="scientific">Flavobacterium silvisoli</name>
    <dbReference type="NCBI Taxonomy" id="2529433"/>
    <lineage>
        <taxon>Bacteria</taxon>
        <taxon>Pseudomonadati</taxon>
        <taxon>Bacteroidota</taxon>
        <taxon>Flavobacteriia</taxon>
        <taxon>Flavobacteriales</taxon>
        <taxon>Flavobacteriaceae</taxon>
        <taxon>Flavobacterium</taxon>
    </lineage>
</organism>
<evidence type="ECO:0000313" key="2">
    <source>
        <dbReference type="EMBL" id="TBX68337.1"/>
    </source>
</evidence>
<dbReference type="EMBL" id="SJPE01000009">
    <property type="protein sequence ID" value="TBX68337.1"/>
    <property type="molecule type" value="Genomic_DNA"/>
</dbReference>
<dbReference type="SMART" id="SM00089">
    <property type="entry name" value="PKD"/>
    <property type="match status" value="1"/>
</dbReference>
<dbReference type="Proteomes" id="UP000293300">
    <property type="component" value="Unassembled WGS sequence"/>
</dbReference>
<reference evidence="2 3" key="1">
    <citation type="submission" date="2019-02" db="EMBL/GenBank/DDBJ databases">
        <title>Flavobacterium sp. RD-2-33 isolated from forest soil.</title>
        <authorList>
            <person name="Chaudhary D.K."/>
        </authorList>
    </citation>
    <scope>NUCLEOTIDE SEQUENCE [LARGE SCALE GENOMIC DNA]</scope>
    <source>
        <strain evidence="2 3">RD-2-33</strain>
    </source>
</reference>
<dbReference type="InterPro" id="IPR035986">
    <property type="entry name" value="PKD_dom_sf"/>
</dbReference>
<proteinExistence type="predicted"/>
<protein>
    <submittedName>
        <fullName evidence="2">T9SS type B sorting domain-containing protein</fullName>
    </submittedName>
</protein>
<dbReference type="NCBIfam" id="TIGR04131">
    <property type="entry name" value="Bac_Flav_CTERM"/>
    <property type="match status" value="1"/>
</dbReference>
<dbReference type="InterPro" id="IPR013783">
    <property type="entry name" value="Ig-like_fold"/>
</dbReference>
<sequence>MLLTTLASAQQEASVWYFGKNAGLKFETNGSVTPLSDGQLNTDEGCSSIADVNGNLLFYTDGRTVWDRNHVQMPNGSFSLGTELYGDASSTQSGIIVPQPGSSDLYYIFTVDEPHHENAAVYPNAFSGNYVETDSGVTPTDDDGRNNGLNYSIVDLSVMGSNGSIGNITSRNNHLVTYDPNPAGEEIKYKCSEKITAIKNEADGSYWVITHFINRFYAFKVTASGVSSTPVISTLGSNQTLLGYRRNAIGYLKASPDGTKLAISHKQNGTVVGELSYGTGGVELFDFDGTTGIVSNGLTVIPNVQGYGVEFSPNSEKLYATYRVGTTLKMELAQLDLTSPDIPNSRVVLFNQDYYLYALQLAPNNKIYCATSYVASLGVINSPDAAGLACNYVHAGQTLASGKLTRLGLPPFITSYFNASFLTENLCFGSSTQFTISTSQNVNNVSWDFGDGSPLSNTLNPTHQYANPGDYTVTLIALGPNGAVTKSKTITISVIPTVANIVTNQSVCASLNAAYDLSQHNGTLLGSQSTALFGVAYFSSLVNASNHFNVLPLNYSLPAGITTFYAKVYNLNNTKCYAITSFTVTLFQKPTATTPASSFVCDDSSNDGLGIFNLGAFTPTVLGSQNSNQFTVSYHLNQNDADTNSNALSLNYQNSSNPQTIYVRVENNQSHTCFSTTSFQIGLYKMAVAYQPNNLYACDIGNDGKEPFDLSLQTATILGLQTLSDFSVSYHATAADANSGINPLNTSFSNTVNPQTIVVRVENKLNATCFATTSFQLQVKAEPILNLNDSYTICDGSSKTISAPAGFSSYTWSNGDSSSSTVITAAGNYYLTVTKDYGTIICSTTTHFVVNNSNPATITNIDVKDWTDNENIITVGYTGDGDYEFSIDGIHYQDSSVFSGLSSGEYTVYVNDKKGCGYTTKAVYLLMYPKFFTPNGDGVHDEWRVKLSEMEPNMELLIFDRYGKIITGFKGKSIGWDGTLNGRQLPADDYWFVVKRQSGILLKGHFSLLR</sequence>
<dbReference type="SUPFAM" id="SSF49299">
    <property type="entry name" value="PKD domain"/>
    <property type="match status" value="1"/>
</dbReference>
<comment type="caution">
    <text evidence="2">The sequence shown here is derived from an EMBL/GenBank/DDBJ whole genome shotgun (WGS) entry which is preliminary data.</text>
</comment>
<dbReference type="Pfam" id="PF13585">
    <property type="entry name" value="CHU_C"/>
    <property type="match status" value="1"/>
</dbReference>
<dbReference type="SUPFAM" id="SSF50969">
    <property type="entry name" value="YVTN repeat-like/Quinoprotein amine dehydrogenase"/>
    <property type="match status" value="1"/>
</dbReference>
<dbReference type="AlphaFoldDB" id="A0A4Q9YX02"/>
<dbReference type="InterPro" id="IPR026341">
    <property type="entry name" value="T9SS_type_B"/>
</dbReference>
<accession>A0A4Q9YX02</accession>
<dbReference type="InterPro" id="IPR011044">
    <property type="entry name" value="Quino_amine_DH_bsu"/>
</dbReference>
<keyword evidence="3" id="KW-1185">Reference proteome</keyword>
<dbReference type="InterPro" id="IPR022409">
    <property type="entry name" value="PKD/Chitinase_dom"/>
</dbReference>
<evidence type="ECO:0000313" key="3">
    <source>
        <dbReference type="Proteomes" id="UP000293300"/>
    </source>
</evidence>
<feature type="domain" description="PKD" evidence="1">
    <location>
        <begin position="447"/>
        <end position="494"/>
    </location>
</feature>
<dbReference type="CDD" id="cd00146">
    <property type="entry name" value="PKD"/>
    <property type="match status" value="1"/>
</dbReference>
<dbReference type="OrthoDB" id="9765926at2"/>
<evidence type="ECO:0000259" key="1">
    <source>
        <dbReference type="PROSITE" id="PS50093"/>
    </source>
</evidence>
<dbReference type="RefSeq" id="WP_131476181.1">
    <property type="nucleotide sequence ID" value="NZ_SJPE01000009.1"/>
</dbReference>
<dbReference type="Gene3D" id="2.60.40.10">
    <property type="entry name" value="Immunoglobulins"/>
    <property type="match status" value="1"/>
</dbReference>
<name>A0A4Q9YX02_9FLAO</name>
<dbReference type="InterPro" id="IPR000601">
    <property type="entry name" value="PKD_dom"/>
</dbReference>
<dbReference type="PROSITE" id="PS50093">
    <property type="entry name" value="PKD"/>
    <property type="match status" value="1"/>
</dbReference>
<gene>
    <name evidence="2" type="ORF">EZL74_08480</name>
</gene>